<evidence type="ECO:0000256" key="2">
    <source>
        <dbReference type="ARBA" id="ARBA00022771"/>
    </source>
</evidence>
<evidence type="ECO:0000313" key="8">
    <source>
        <dbReference type="EMBL" id="KAF4651765.1"/>
    </source>
</evidence>
<evidence type="ECO:0000256" key="1">
    <source>
        <dbReference type="ARBA" id="ARBA00022723"/>
    </source>
</evidence>
<dbReference type="OrthoDB" id="21204at2759"/>
<evidence type="ECO:0000256" key="5">
    <source>
        <dbReference type="SAM" id="MobiDB-lite"/>
    </source>
</evidence>
<dbReference type="Gene3D" id="3.30.40.10">
    <property type="entry name" value="Zinc/RING finger domain, C3HC4 (zinc finger)"/>
    <property type="match status" value="1"/>
</dbReference>
<dbReference type="InterPro" id="IPR053238">
    <property type="entry name" value="RING-H2_zinc_finger"/>
</dbReference>
<keyword evidence="9" id="KW-1185">Reference proteome</keyword>
<accession>A0A7J6KWP1</accession>
<dbReference type="PROSITE" id="PS50089">
    <property type="entry name" value="ZF_RING_2"/>
    <property type="match status" value="1"/>
</dbReference>
<keyword evidence="2 4" id="KW-0863">Zinc-finger</keyword>
<keyword evidence="6" id="KW-1133">Transmembrane helix</keyword>
<dbReference type="InterPro" id="IPR001841">
    <property type="entry name" value="Znf_RING"/>
</dbReference>
<feature type="transmembrane region" description="Helical" evidence="6">
    <location>
        <begin position="29"/>
        <end position="53"/>
    </location>
</feature>
<dbReference type="Pfam" id="PF13639">
    <property type="entry name" value="zf-RING_2"/>
    <property type="match status" value="1"/>
</dbReference>
<evidence type="ECO:0000313" key="9">
    <source>
        <dbReference type="Proteomes" id="UP000591131"/>
    </source>
</evidence>
<gene>
    <name evidence="8" type="ORF">FOL47_000187</name>
</gene>
<evidence type="ECO:0000256" key="6">
    <source>
        <dbReference type="SAM" id="Phobius"/>
    </source>
</evidence>
<feature type="region of interest" description="Disordered" evidence="5">
    <location>
        <begin position="58"/>
        <end position="83"/>
    </location>
</feature>
<dbReference type="EMBL" id="JAAPAO010001009">
    <property type="protein sequence ID" value="KAF4651765.1"/>
    <property type="molecule type" value="Genomic_DNA"/>
</dbReference>
<sequence>MDITTTLAPVNTVSGGGGGDASQHNPNNILFIVIAVIGAIVVMGSIFLFRLYVCNTSPSSSDNGATSWDEECQDPSTKRRSRLKSLVEEKTVRAEYKDYKILQRRRMSTMVSSFDEGSFDEESAVSDTPPTDNGAAQRHLHMVVSSFQLESGNQTNDEGAFCPDWKMHTNGATDCAVCLGEYKPDDMVCELECGHVFHEDCLFKWFLRSDNVQCPLCRYDLEDESTPPPRNRLQSEEQALVGFSGSPLNNV</sequence>
<dbReference type="SMART" id="SM00184">
    <property type="entry name" value="RING"/>
    <property type="match status" value="1"/>
</dbReference>
<dbReference type="SUPFAM" id="SSF57850">
    <property type="entry name" value="RING/U-box"/>
    <property type="match status" value="1"/>
</dbReference>
<evidence type="ECO:0000256" key="4">
    <source>
        <dbReference type="PROSITE-ProRule" id="PRU00175"/>
    </source>
</evidence>
<dbReference type="PANTHER" id="PTHR14155:SF627">
    <property type="entry name" value="OS06G0192800 PROTEIN"/>
    <property type="match status" value="1"/>
</dbReference>
<protein>
    <recommendedName>
        <fullName evidence="7">RING-type domain-containing protein</fullName>
    </recommendedName>
</protein>
<keyword evidence="6" id="KW-0812">Transmembrane</keyword>
<organism evidence="8 9">
    <name type="scientific">Perkinsus chesapeaki</name>
    <name type="common">Clam parasite</name>
    <name type="synonym">Perkinsus andrewsi</name>
    <dbReference type="NCBI Taxonomy" id="330153"/>
    <lineage>
        <taxon>Eukaryota</taxon>
        <taxon>Sar</taxon>
        <taxon>Alveolata</taxon>
        <taxon>Perkinsozoa</taxon>
        <taxon>Perkinsea</taxon>
        <taxon>Perkinsida</taxon>
        <taxon>Perkinsidae</taxon>
        <taxon>Perkinsus</taxon>
    </lineage>
</organism>
<proteinExistence type="predicted"/>
<name>A0A7J6KWP1_PERCH</name>
<keyword evidence="6" id="KW-0472">Membrane</keyword>
<dbReference type="PANTHER" id="PTHR14155">
    <property type="entry name" value="RING FINGER DOMAIN-CONTAINING"/>
    <property type="match status" value="1"/>
</dbReference>
<dbReference type="CDD" id="cd16473">
    <property type="entry name" value="RING-H2_RNF103"/>
    <property type="match status" value="1"/>
</dbReference>
<feature type="domain" description="RING-type" evidence="7">
    <location>
        <begin position="175"/>
        <end position="218"/>
    </location>
</feature>
<comment type="caution">
    <text evidence="8">The sequence shown here is derived from an EMBL/GenBank/DDBJ whole genome shotgun (WGS) entry which is preliminary data.</text>
</comment>
<dbReference type="GO" id="GO:0008270">
    <property type="term" value="F:zinc ion binding"/>
    <property type="evidence" value="ECO:0007669"/>
    <property type="project" value="UniProtKB-KW"/>
</dbReference>
<reference evidence="8 9" key="1">
    <citation type="submission" date="2020-04" db="EMBL/GenBank/DDBJ databases">
        <title>Perkinsus chesapeaki whole genome sequence.</title>
        <authorList>
            <person name="Bogema D.R."/>
        </authorList>
    </citation>
    <scope>NUCLEOTIDE SEQUENCE [LARGE SCALE GENOMIC DNA]</scope>
    <source>
        <strain evidence="8">ATCC PRA-425</strain>
    </source>
</reference>
<dbReference type="Proteomes" id="UP000591131">
    <property type="component" value="Unassembled WGS sequence"/>
</dbReference>
<evidence type="ECO:0000259" key="7">
    <source>
        <dbReference type="PROSITE" id="PS50089"/>
    </source>
</evidence>
<keyword evidence="1" id="KW-0479">Metal-binding</keyword>
<keyword evidence="3" id="KW-0862">Zinc</keyword>
<evidence type="ECO:0000256" key="3">
    <source>
        <dbReference type="ARBA" id="ARBA00022833"/>
    </source>
</evidence>
<dbReference type="InterPro" id="IPR013083">
    <property type="entry name" value="Znf_RING/FYVE/PHD"/>
</dbReference>
<dbReference type="AlphaFoldDB" id="A0A7J6KWP1"/>